<feature type="region of interest" description="Disordered" evidence="1">
    <location>
        <begin position="259"/>
        <end position="278"/>
    </location>
</feature>
<feature type="compositionally biased region" description="Basic and acidic residues" evidence="1">
    <location>
        <begin position="961"/>
        <end position="982"/>
    </location>
</feature>
<dbReference type="Gramene" id="Pp3c25_13310V3.1">
    <property type="protein sequence ID" value="Pp3c25_13310V3.1"/>
    <property type="gene ID" value="Pp3c25_13310"/>
</dbReference>
<gene>
    <name evidence="3" type="primary">LOC112277323</name>
    <name evidence="2" type="ORF">PHYPA_029909</name>
</gene>
<dbReference type="EMBL" id="ABEU02000025">
    <property type="protein sequence ID" value="PNR27757.1"/>
    <property type="molecule type" value="Genomic_DNA"/>
</dbReference>
<keyword evidence="4" id="KW-1185">Reference proteome</keyword>
<accession>A0A2K1IEQ4</accession>
<evidence type="ECO:0000313" key="2">
    <source>
        <dbReference type="EMBL" id="PNR27757.1"/>
    </source>
</evidence>
<feature type="compositionally biased region" description="Basic and acidic residues" evidence="1">
    <location>
        <begin position="340"/>
        <end position="359"/>
    </location>
</feature>
<feature type="compositionally biased region" description="Basic and acidic residues" evidence="1">
    <location>
        <begin position="259"/>
        <end position="269"/>
    </location>
</feature>
<feature type="region of interest" description="Disordered" evidence="1">
    <location>
        <begin position="569"/>
        <end position="591"/>
    </location>
</feature>
<evidence type="ECO:0000313" key="4">
    <source>
        <dbReference type="Proteomes" id="UP000006727"/>
    </source>
</evidence>
<feature type="region of interest" description="Disordered" evidence="1">
    <location>
        <begin position="839"/>
        <end position="859"/>
    </location>
</feature>
<dbReference type="AlphaFoldDB" id="A0A2K1IEQ4"/>
<dbReference type="Proteomes" id="UP000006727">
    <property type="component" value="Chromosome 25"/>
</dbReference>
<reference evidence="2 4" key="2">
    <citation type="journal article" date="2018" name="Plant J.">
        <title>The Physcomitrella patens chromosome-scale assembly reveals moss genome structure and evolution.</title>
        <authorList>
            <person name="Lang D."/>
            <person name="Ullrich K.K."/>
            <person name="Murat F."/>
            <person name="Fuchs J."/>
            <person name="Jenkins J."/>
            <person name="Haas F.B."/>
            <person name="Piednoel M."/>
            <person name="Gundlach H."/>
            <person name="Van Bel M."/>
            <person name="Meyberg R."/>
            <person name="Vives C."/>
            <person name="Morata J."/>
            <person name="Symeonidi A."/>
            <person name="Hiss M."/>
            <person name="Muchero W."/>
            <person name="Kamisugi Y."/>
            <person name="Saleh O."/>
            <person name="Blanc G."/>
            <person name="Decker E.L."/>
            <person name="van Gessel N."/>
            <person name="Grimwood J."/>
            <person name="Hayes R.D."/>
            <person name="Graham S.W."/>
            <person name="Gunter L.E."/>
            <person name="McDaniel S.F."/>
            <person name="Hoernstein S.N.W."/>
            <person name="Larsson A."/>
            <person name="Li F.W."/>
            <person name="Perroud P.F."/>
            <person name="Phillips J."/>
            <person name="Ranjan P."/>
            <person name="Rokshar D.S."/>
            <person name="Rothfels C.J."/>
            <person name="Schneider L."/>
            <person name="Shu S."/>
            <person name="Stevenson D.W."/>
            <person name="Thummler F."/>
            <person name="Tillich M."/>
            <person name="Villarreal Aguilar J.C."/>
            <person name="Widiez T."/>
            <person name="Wong G.K."/>
            <person name="Wymore A."/>
            <person name="Zhang Y."/>
            <person name="Zimmer A.D."/>
            <person name="Quatrano R.S."/>
            <person name="Mayer K.F.X."/>
            <person name="Goodstein D."/>
            <person name="Casacuberta J.M."/>
            <person name="Vandepoele K."/>
            <person name="Reski R."/>
            <person name="Cuming A.C."/>
            <person name="Tuskan G.A."/>
            <person name="Maumus F."/>
            <person name="Salse J."/>
            <person name="Schmutz J."/>
            <person name="Rensing S.A."/>
        </authorList>
    </citation>
    <scope>NUCLEOTIDE SEQUENCE [LARGE SCALE GENOMIC DNA]</scope>
    <source>
        <strain evidence="3 4">cv. Gransden 2004</strain>
    </source>
</reference>
<evidence type="ECO:0000313" key="3">
    <source>
        <dbReference type="EnsemblPlants" id="Pp3c25_13310V3.1"/>
    </source>
</evidence>
<feature type="compositionally biased region" description="Basic and acidic residues" evidence="1">
    <location>
        <begin position="571"/>
        <end position="583"/>
    </location>
</feature>
<name>A0A2K1IEQ4_PHYPA</name>
<evidence type="ECO:0000256" key="1">
    <source>
        <dbReference type="SAM" id="MobiDB-lite"/>
    </source>
</evidence>
<feature type="region of interest" description="Disordered" evidence="1">
    <location>
        <begin position="646"/>
        <end position="686"/>
    </location>
</feature>
<feature type="region of interest" description="Disordered" evidence="1">
    <location>
        <begin position="1051"/>
        <end position="1081"/>
    </location>
</feature>
<feature type="region of interest" description="Disordered" evidence="1">
    <location>
        <begin position="381"/>
        <end position="400"/>
    </location>
</feature>
<proteinExistence type="predicted"/>
<feature type="compositionally biased region" description="Low complexity" evidence="1">
    <location>
        <begin position="432"/>
        <end position="444"/>
    </location>
</feature>
<feature type="compositionally biased region" description="Low complexity" evidence="1">
    <location>
        <begin position="383"/>
        <end position="400"/>
    </location>
</feature>
<protein>
    <submittedName>
        <fullName evidence="2 3">Uncharacterized protein</fullName>
    </submittedName>
</protein>
<feature type="compositionally biased region" description="Basic and acidic residues" evidence="1">
    <location>
        <begin position="646"/>
        <end position="669"/>
    </location>
</feature>
<feature type="region of interest" description="Disordered" evidence="1">
    <location>
        <begin position="318"/>
        <end position="370"/>
    </location>
</feature>
<sequence>MRVASLLTCQDRRSICFIDQSPPGNFSSQSSLIGGGGHLREAFKMYLAGLVSSTFVMARRPASNVELVELSLENEYLPPKLVERHKEFRRDPNGHLNGNLICNYGDSNQTKAITEVKNVNTSIVPATPNRKLKERRKRRISLEDLPADLYMEPLNPLLLQLPEGGGGAATLGADDHQHRVRSSAPGGTSACVLRKLGLEEQDLDQEWSFWMSNMAQADRTMAETNTESSVATVSTTSKVGSPLLLSRVHHHPLEVTEEVQEHRLSDADARTTTTGIGPAESFRESCEEMKRDITRVASLPRGDEAFARILQVLKRIEESESAKGRKSSTRIGAGEIAPRLSDEHAGLDALEPDDRKEVNPGEQGASIGMSSADAEALGDIRRPTLSPMPSLSSPVMEKSSLPPLSPVPSLFCPMLERSSPSVSSPATERSPSRPLSPNPSFSSPMMEKMQAGAASPELLHSWNETIQSPPKVAVRSMEPVREETVLWYSSPRRTEEDIQADPSFRRWRWKPPPEREPTSDFEDFQELDIGAPADGAKMRDQKYAPTNFTNFEAFLNLRTFDLGQKTASAKVDSDARNREDGSHSDYPSPSSFTCRLSPTSLFSVDQEPFHLSLSPFDDKFAYFPQAHKIASEISVSPRSVLSQEPKEVSHFLSHDSEMRKKNRAPRDSSCELNNYESSDLETPRKTGFGELPFPPFTYNVADELGETSSEEDLDDACEVTTLADTYQQHSSSPELHYFQEAEQREPWLDELDDADLEFLFPLDFSNKYRNMIRAVPKVSEEVWDMRNPNIAQGNPRKPTEDIVTTVPEVRKEVSEMASSKKAQGSPRNTTKDIVTTVSEVRKEDSEVGSMKTPQETPKNRNAWVPYVTSQLHESYSSLGTPTKRGMTTPRRLSFQEKSSEVFVASLYRGISLEKQSPVQPKAAPKRRVNFAPDLVREIPISASNLSTRKPKPPPLPLPLRRASEEVDHESIPPNPRDWKVEEDSPSILTSRRRWGSSFRDETASISPGKPIQAGWGFGEGLKSSRRGKGGQAMPFCAGRLFTWPQRFGLKASKSRRPTDSSDEESVAGDGHSFGRSARRDADTVRKILKGSQKKYASLTIADILKQDF</sequence>
<dbReference type="PaxDb" id="3218-PP1S57_183V6.1"/>
<organism evidence="2">
    <name type="scientific">Physcomitrium patens</name>
    <name type="common">Spreading-leaved earth moss</name>
    <name type="synonym">Physcomitrella patens</name>
    <dbReference type="NCBI Taxonomy" id="3218"/>
    <lineage>
        <taxon>Eukaryota</taxon>
        <taxon>Viridiplantae</taxon>
        <taxon>Streptophyta</taxon>
        <taxon>Embryophyta</taxon>
        <taxon>Bryophyta</taxon>
        <taxon>Bryophytina</taxon>
        <taxon>Bryopsida</taxon>
        <taxon>Funariidae</taxon>
        <taxon>Funariales</taxon>
        <taxon>Funariaceae</taxon>
        <taxon>Physcomitrium</taxon>
    </lineage>
</organism>
<dbReference type="EnsemblPlants" id="Pp3c25_13310V3.1">
    <property type="protein sequence ID" value="Pp3c25_13310V3.1"/>
    <property type="gene ID" value="Pp3c25_13310"/>
</dbReference>
<reference evidence="3" key="3">
    <citation type="submission" date="2020-12" db="UniProtKB">
        <authorList>
            <consortium name="EnsemblPlants"/>
        </authorList>
    </citation>
    <scope>IDENTIFICATION</scope>
</reference>
<feature type="region of interest" description="Disordered" evidence="1">
    <location>
        <begin position="941"/>
        <end position="984"/>
    </location>
</feature>
<reference evidence="2 4" key="1">
    <citation type="journal article" date="2008" name="Science">
        <title>The Physcomitrella genome reveals evolutionary insights into the conquest of land by plants.</title>
        <authorList>
            <person name="Rensing S."/>
            <person name="Lang D."/>
            <person name="Zimmer A."/>
            <person name="Terry A."/>
            <person name="Salamov A."/>
            <person name="Shapiro H."/>
            <person name="Nishiyama T."/>
            <person name="Perroud P.-F."/>
            <person name="Lindquist E."/>
            <person name="Kamisugi Y."/>
            <person name="Tanahashi T."/>
            <person name="Sakakibara K."/>
            <person name="Fujita T."/>
            <person name="Oishi K."/>
            <person name="Shin-I T."/>
            <person name="Kuroki Y."/>
            <person name="Toyoda A."/>
            <person name="Suzuki Y."/>
            <person name="Hashimoto A."/>
            <person name="Yamaguchi K."/>
            <person name="Sugano A."/>
            <person name="Kohara Y."/>
            <person name="Fujiyama A."/>
            <person name="Anterola A."/>
            <person name="Aoki S."/>
            <person name="Ashton N."/>
            <person name="Barbazuk W.B."/>
            <person name="Barker E."/>
            <person name="Bennetzen J."/>
            <person name="Bezanilla M."/>
            <person name="Blankenship R."/>
            <person name="Cho S.H."/>
            <person name="Dutcher S."/>
            <person name="Estelle M."/>
            <person name="Fawcett J.A."/>
            <person name="Gundlach H."/>
            <person name="Hanada K."/>
            <person name="Heyl A."/>
            <person name="Hicks K.A."/>
            <person name="Hugh J."/>
            <person name="Lohr M."/>
            <person name="Mayer K."/>
            <person name="Melkozernov A."/>
            <person name="Murata T."/>
            <person name="Nelson D."/>
            <person name="Pils B."/>
            <person name="Prigge M."/>
            <person name="Reiss B."/>
            <person name="Renner T."/>
            <person name="Rombauts S."/>
            <person name="Rushton P."/>
            <person name="Sanderfoot A."/>
            <person name="Schween G."/>
            <person name="Shiu S.-H."/>
            <person name="Stueber K."/>
            <person name="Theodoulou F.L."/>
            <person name="Tu H."/>
            <person name="Van de Peer Y."/>
            <person name="Verrier P.J."/>
            <person name="Waters E."/>
            <person name="Wood A."/>
            <person name="Yang L."/>
            <person name="Cove D."/>
            <person name="Cuming A."/>
            <person name="Hasebe M."/>
            <person name="Lucas S."/>
            <person name="Mishler D.B."/>
            <person name="Reski R."/>
            <person name="Grigoriev I."/>
            <person name="Quatrano R.S."/>
            <person name="Boore J.L."/>
        </authorList>
    </citation>
    <scope>NUCLEOTIDE SEQUENCE [LARGE SCALE GENOMIC DNA]</scope>
    <source>
        <strain evidence="3 4">cv. Gransden 2004</strain>
    </source>
</reference>
<feature type="region of interest" description="Disordered" evidence="1">
    <location>
        <begin position="417"/>
        <end position="454"/>
    </location>
</feature>
<feature type="compositionally biased region" description="Polar residues" evidence="1">
    <location>
        <begin position="418"/>
        <end position="429"/>
    </location>
</feature>